<organism evidence="2 3">
    <name type="scientific">Intestinibacter bartlettii</name>
    <dbReference type="NCBI Taxonomy" id="261299"/>
    <lineage>
        <taxon>Bacteria</taxon>
        <taxon>Bacillati</taxon>
        <taxon>Bacillota</taxon>
        <taxon>Clostridia</taxon>
        <taxon>Peptostreptococcales</taxon>
        <taxon>Peptostreptococcaceae</taxon>
        <taxon>Intestinibacter</taxon>
    </lineage>
</organism>
<evidence type="ECO:0000256" key="1">
    <source>
        <dbReference type="SAM" id="Phobius"/>
    </source>
</evidence>
<feature type="transmembrane region" description="Helical" evidence="1">
    <location>
        <begin position="85"/>
        <end position="103"/>
    </location>
</feature>
<gene>
    <name evidence="2" type="ORF">KQI20_06720</name>
</gene>
<protein>
    <submittedName>
        <fullName evidence="2">ABC transporter permease</fullName>
    </submittedName>
</protein>
<reference evidence="2 3" key="1">
    <citation type="submission" date="2021-06" db="EMBL/GenBank/DDBJ databases">
        <authorList>
            <person name="Sun Q."/>
            <person name="Li D."/>
        </authorList>
    </citation>
    <scope>NUCLEOTIDE SEQUENCE [LARGE SCALE GENOMIC DNA]</scope>
    <source>
        <strain evidence="2 3">N19</strain>
    </source>
</reference>
<keyword evidence="1" id="KW-0812">Transmembrane</keyword>
<evidence type="ECO:0000313" key="2">
    <source>
        <dbReference type="EMBL" id="MBU5336128.1"/>
    </source>
</evidence>
<evidence type="ECO:0000313" key="3">
    <source>
        <dbReference type="Proteomes" id="UP001196301"/>
    </source>
</evidence>
<dbReference type="Pfam" id="PF06541">
    <property type="entry name" value="ABC_trans_CmpB"/>
    <property type="match status" value="1"/>
</dbReference>
<accession>A0ABS6DW95</accession>
<keyword evidence="3" id="KW-1185">Reference proteome</keyword>
<feature type="transmembrane region" description="Helical" evidence="1">
    <location>
        <begin position="47"/>
        <end position="65"/>
    </location>
</feature>
<name>A0ABS6DW95_9FIRM</name>
<dbReference type="InterPro" id="IPR010540">
    <property type="entry name" value="CmpB_TMEM229"/>
</dbReference>
<sequence length="121" mass="13854">MGCVYTNIEMIFRGYTHPSMIIVGGICGMLAGLINDITPEMKMYKQCILSAIIITVVEYISGWILNIKLGLNIWDYTNLKFNLNGQISLVFSLAWVFLSYFAIRFDDMLKNDLCRKGLRKI</sequence>
<proteinExistence type="predicted"/>
<dbReference type="EMBL" id="JAHLOQ010000015">
    <property type="protein sequence ID" value="MBU5336128.1"/>
    <property type="molecule type" value="Genomic_DNA"/>
</dbReference>
<keyword evidence="1" id="KW-1133">Transmembrane helix</keyword>
<comment type="caution">
    <text evidence="2">The sequence shown here is derived from an EMBL/GenBank/DDBJ whole genome shotgun (WGS) entry which is preliminary data.</text>
</comment>
<feature type="transmembrane region" description="Helical" evidence="1">
    <location>
        <begin position="15"/>
        <end position="35"/>
    </location>
</feature>
<dbReference type="Proteomes" id="UP001196301">
    <property type="component" value="Unassembled WGS sequence"/>
</dbReference>
<keyword evidence="1" id="KW-0472">Membrane</keyword>